<evidence type="ECO:0000256" key="5">
    <source>
        <dbReference type="ARBA" id="ARBA00022989"/>
    </source>
</evidence>
<feature type="transmembrane region" description="Helical" evidence="7">
    <location>
        <begin position="140"/>
        <end position="159"/>
    </location>
</feature>
<sequence>MVMYIPRCHVCGAIGCSGVALVFQLVAVAGTEWMKWHEPGHSEEDGLFRSCINGTCLPTTSNVDWFVACQAFSILALLTIFFNVVVGVLHFFREDTSRLTLPAVALGAAAAVCVAVEVGVYADNTKNIISDSANSYGYCFFLSVDAGVLSVVTVILQVVGRVKSRYHCGKMPLYQPKVPVRVAIGCSGAALVFQLVAVAGTGWLTSGLVSGGFGLFCTAACTYQYEGWLKACQAFSILALLTIAASLVLGVLHIFKEDTQKLTLPARLCCIAAAVCVALEVGVFLGKTVELVTASLSTLSYGTDSATTGFHPGQLAIAGAAGDAVGILCVVLALVVFVRRHYVVDFTPSFLAPLANSDLSIQSGAVDHDQDSSTNVRTRYPTTSSILSINNQQSENPEYTSIADRKLYQLTSLSYPLNSCAGGWEFPSSSTPPSVTNTTTTTASLDSINGSKVICARDVGRLGNQMFEYASIIGIALKTNRTPVFLGMSSTLHDVLQNTSIIENSVKYSNQCEENFVQEPACCKFFPRFIMLDPNKNYRIGHYIESWRYFFEYEAEIREAMKFKDSIVTQASKVVDSLRQKHNRTLTGIHVRRGDYLYIGFVGYKTAPVQYLVHAMDYVRQRFRDVTFVISSDDVEWCKEQFANTSDVTVLQANSPPAVDMMILASLDHMIMTVGSYGWFDVHDFSREHELICPSLSPCDILVDENAVTSCLSRINPFEAPGPDGLKGRVLRSCAQQLIPIVTRLFHLFLNSQFFPKLWKTSTIIPVPKKSHAKELNGIRPVALTPILAKCMERVVCHQLITAIADQLDPYQFAYKAKRGVDDVCLTLHNLVASHLDGTGTYARSLFMDFSSAFNTIQPRLLLQRLLALNVNSTLVLWMRREFLRDRPQRFSLGDTISNTLIINTGTPQGGPVLELVYRSLFESILSFNMSMWFGVRSVKDKVGLTRVVKSASKIIGSPQRPFVGILCVVLALVVFVRRHYVVDFTPSFLPTLANSDLSIQSGAVDHDHDSSTNVSTRYPTTSSILSIDNQQSENPEYTSIADRNLYQLTSLSYPLNSCAGGWEFPSSSTPPSVTNTTTTTASLDSINGSKEIREAMKFKDSIVTQARKVVDSLRQKHNRTLTGIHVRRGDYLDRGFVGYKTAPVQYLVHAMDYVRQRFRDVTFVISSDDVKWCKEQFANTSDVTVLQANSPPAVDMMILASLDHMIMTVGSYGWWASFLNPGITVYYRDFVKPGTPLSRHFNPNGTDYYCPTWIALS</sequence>
<dbReference type="Pfam" id="PF00822">
    <property type="entry name" value="PMP22_Claudin"/>
    <property type="match status" value="1"/>
</dbReference>
<evidence type="ECO:0000256" key="1">
    <source>
        <dbReference type="ARBA" id="ARBA00004141"/>
    </source>
</evidence>
<feature type="transmembrane region" description="Helical" evidence="7">
    <location>
        <begin position="99"/>
        <end position="120"/>
    </location>
</feature>
<keyword evidence="7" id="KW-0325">Glycoprotein</keyword>
<evidence type="ECO:0000256" key="4">
    <source>
        <dbReference type="ARBA" id="ARBA00022692"/>
    </source>
</evidence>
<keyword evidence="7" id="KW-0333">Golgi apparatus</keyword>
<dbReference type="PANTHER" id="PTHR11927">
    <property type="entry name" value="GALACTOSIDE 2-L-FUCOSYLTRANSFERASE"/>
    <property type="match status" value="1"/>
</dbReference>
<keyword evidence="10" id="KW-1185">Reference proteome</keyword>
<comment type="caution">
    <text evidence="9">The sequence shown here is derived from an EMBL/GenBank/DDBJ whole genome shotgun (WGS) entry which is preliminary data.</text>
</comment>
<keyword evidence="5 7" id="KW-1133">Transmembrane helix</keyword>
<dbReference type="InterPro" id="IPR004031">
    <property type="entry name" value="PMP22/EMP/MP20/Claudin"/>
</dbReference>
<dbReference type="InterPro" id="IPR043502">
    <property type="entry name" value="DNA/RNA_pol_sf"/>
</dbReference>
<evidence type="ECO:0000313" key="10">
    <source>
        <dbReference type="Proteomes" id="UP000245119"/>
    </source>
</evidence>
<dbReference type="CDD" id="cd11301">
    <property type="entry name" value="Fut1_Fut2_like"/>
    <property type="match status" value="2"/>
</dbReference>
<dbReference type="InterPro" id="IPR002516">
    <property type="entry name" value="Glyco_trans_11"/>
</dbReference>
<evidence type="ECO:0000256" key="3">
    <source>
        <dbReference type="ARBA" id="ARBA00022679"/>
    </source>
</evidence>
<dbReference type="GO" id="GO:0032580">
    <property type="term" value="C:Golgi cisterna membrane"/>
    <property type="evidence" value="ECO:0007669"/>
    <property type="project" value="UniProtKB-SubCell"/>
</dbReference>
<gene>
    <name evidence="9" type="ORF">C0Q70_07517</name>
</gene>
<keyword evidence="6 7" id="KW-0472">Membrane</keyword>
<comment type="subcellular location">
    <subcellularLocation>
        <location evidence="7">Golgi apparatus</location>
        <location evidence="7">Golgi stack membrane</location>
        <topology evidence="7">Single-pass type II membrane protein</topology>
    </subcellularLocation>
    <subcellularLocation>
        <location evidence="1">Membrane</location>
        <topology evidence="1">Multi-pass membrane protein</topology>
    </subcellularLocation>
</comment>
<feature type="domain" description="Reverse transcriptase" evidence="8">
    <location>
        <begin position="767"/>
        <end position="913"/>
    </location>
</feature>
<dbReference type="Pfam" id="PF01531">
    <property type="entry name" value="Glyco_transf_11"/>
    <property type="match status" value="2"/>
</dbReference>
<feature type="transmembrane region" description="Helical" evidence="7">
    <location>
        <begin position="65"/>
        <end position="92"/>
    </location>
</feature>
<reference evidence="9 10" key="1">
    <citation type="submission" date="2018-04" db="EMBL/GenBank/DDBJ databases">
        <title>The genome of golden apple snail Pomacea canaliculata provides insight into stress tolerance and invasive adaptation.</title>
        <authorList>
            <person name="Liu C."/>
            <person name="Liu B."/>
            <person name="Ren Y."/>
            <person name="Zhang Y."/>
            <person name="Wang H."/>
            <person name="Li S."/>
            <person name="Jiang F."/>
            <person name="Yin L."/>
            <person name="Zhang G."/>
            <person name="Qian W."/>
            <person name="Fan W."/>
        </authorList>
    </citation>
    <scope>NUCLEOTIDE SEQUENCE [LARGE SCALE GENOMIC DNA]</scope>
    <source>
        <strain evidence="9">SZHN2017</strain>
        <tissue evidence="9">Muscle</tissue>
    </source>
</reference>
<organism evidence="9 10">
    <name type="scientific">Pomacea canaliculata</name>
    <name type="common">Golden apple snail</name>
    <dbReference type="NCBI Taxonomy" id="400727"/>
    <lineage>
        <taxon>Eukaryota</taxon>
        <taxon>Metazoa</taxon>
        <taxon>Spiralia</taxon>
        <taxon>Lophotrochozoa</taxon>
        <taxon>Mollusca</taxon>
        <taxon>Gastropoda</taxon>
        <taxon>Caenogastropoda</taxon>
        <taxon>Architaenioglossa</taxon>
        <taxon>Ampullarioidea</taxon>
        <taxon>Ampullariidae</taxon>
        <taxon>Pomacea</taxon>
    </lineage>
</organism>
<keyword evidence="7" id="KW-0735">Signal-anchor</keyword>
<keyword evidence="2 7" id="KW-0328">Glycosyltransferase</keyword>
<feature type="transmembrane region" description="Helical" evidence="7">
    <location>
        <begin position="180"/>
        <end position="204"/>
    </location>
</feature>
<proteinExistence type="inferred from homology"/>
<evidence type="ECO:0000259" key="8">
    <source>
        <dbReference type="Pfam" id="PF00078"/>
    </source>
</evidence>
<comment type="pathway">
    <text evidence="7">Protein modification; protein glycosylation.</text>
</comment>
<keyword evidence="3 7" id="KW-0808">Transferase</keyword>
<dbReference type="Proteomes" id="UP000245119">
    <property type="component" value="Linkage Group LG4"/>
</dbReference>
<comment type="similarity">
    <text evidence="7">Belongs to the glycosyltransferase 11 family.</text>
</comment>
<dbReference type="Gene3D" id="1.20.140.150">
    <property type="match status" value="1"/>
</dbReference>
<dbReference type="PANTHER" id="PTHR11927:SF9">
    <property type="entry name" value="L-FUCOSYLTRANSFERASE"/>
    <property type="match status" value="1"/>
</dbReference>
<dbReference type="OrthoDB" id="6048772at2759"/>
<dbReference type="STRING" id="400727.A0A2T7PF90"/>
<evidence type="ECO:0000256" key="6">
    <source>
        <dbReference type="ARBA" id="ARBA00023136"/>
    </source>
</evidence>
<comment type="caution">
    <text evidence="7">Lacks conserved residue(s) required for the propagation of feature annotation.</text>
</comment>
<accession>A0A2T7PF90</accession>
<dbReference type="InterPro" id="IPR000477">
    <property type="entry name" value="RT_dom"/>
</dbReference>
<dbReference type="GO" id="GO:0005975">
    <property type="term" value="P:carbohydrate metabolic process"/>
    <property type="evidence" value="ECO:0007669"/>
    <property type="project" value="InterPro"/>
</dbReference>
<dbReference type="EMBL" id="PZQS01000004">
    <property type="protein sequence ID" value="PVD32089.1"/>
    <property type="molecule type" value="Genomic_DNA"/>
</dbReference>
<feature type="transmembrane region" description="Helical" evidence="7">
    <location>
        <begin position="234"/>
        <end position="255"/>
    </location>
</feature>
<name>A0A2T7PF90_POMCA</name>
<dbReference type="UniPathway" id="UPA00378"/>
<dbReference type="SUPFAM" id="SSF56672">
    <property type="entry name" value="DNA/RNA polymerases"/>
    <property type="match status" value="1"/>
</dbReference>
<evidence type="ECO:0000313" key="9">
    <source>
        <dbReference type="EMBL" id="PVD32089.1"/>
    </source>
</evidence>
<keyword evidence="4 7" id="KW-0812">Transmembrane</keyword>
<dbReference type="Pfam" id="PF00078">
    <property type="entry name" value="RVT_1"/>
    <property type="match status" value="1"/>
</dbReference>
<dbReference type="GO" id="GO:0008107">
    <property type="term" value="F:galactoside 2-alpha-L-fucosyltransferase activity"/>
    <property type="evidence" value="ECO:0007669"/>
    <property type="project" value="InterPro"/>
</dbReference>
<evidence type="ECO:0000256" key="7">
    <source>
        <dbReference type="RuleBase" id="RU363129"/>
    </source>
</evidence>
<feature type="transmembrane region" description="Helical" evidence="7">
    <location>
        <begin position="315"/>
        <end position="338"/>
    </location>
</feature>
<feature type="transmembrane region" description="Helical" evidence="7">
    <location>
        <begin position="267"/>
        <end position="286"/>
    </location>
</feature>
<dbReference type="AlphaFoldDB" id="A0A2T7PF90"/>
<dbReference type="EC" id="2.4.1.-" evidence="7"/>
<protein>
    <recommendedName>
        <fullName evidence="7">L-Fucosyltransferase</fullName>
        <ecNumber evidence="7">2.4.1.-</ecNumber>
    </recommendedName>
</protein>
<evidence type="ECO:0000256" key="2">
    <source>
        <dbReference type="ARBA" id="ARBA00022676"/>
    </source>
</evidence>